<dbReference type="OrthoDB" id="562527at2759"/>
<protein>
    <submittedName>
        <fullName evidence="2">Uncharacterized protein</fullName>
    </submittedName>
</protein>
<name>A0A836BZH6_9CHLO</name>
<sequence>MRRLKVKVRDATVATRVPTLERWPRVSSLDLLLDYVTNPIVRMFRRDAEEDVQQPDLDAQMLLPVTRQPLACRQRITSLAGRQEHLDPVDPISPAAISALPLWFPSLKDLNLDLPIATSSSLQLRYMYDALATLPHLESLRVAHCAALEGIGALRSLKRLRLKDLNSHGCLYLPVSAIPDIISLQKLEILEVDRGVTEADFMCGLLRGCALGGLSISIHLDLRAYVAAAPEDVTGDFGFTFSAGVLKEVQFCGTLTELCAAATRVLRASPEVLPDVTVLRLSHVSLQAELLPEDQARMLRSDLKRFVRVEVQGLTLSSEPAVPSLAPLLQARQLFGTPRRLAWLSLDLSTATLTAAEQQVAAAQSTGGAAEPPPPPPCALPEPEVILQRAVDHLAAAARPDCLQPNANHFNPVLLARGSMIETLVHTPASVLPWLRELVPTSGSLPPGAKGEDLVAEVKVLPTAAAVLEMQRALDAGAAHGSDACLAWAVSVFAFLAGLP</sequence>
<accession>A0A836BZH6</accession>
<dbReference type="EMBL" id="JAEHOE010000028">
    <property type="protein sequence ID" value="KAG2494801.1"/>
    <property type="molecule type" value="Genomic_DNA"/>
</dbReference>
<comment type="subcellular location">
    <subcellularLocation>
        <location evidence="1">Cytoplasm</location>
        <location evidence="1">Cytoskeleton</location>
        <location evidence="1">Cilium axoneme</location>
    </subcellularLocation>
</comment>
<proteinExistence type="predicted"/>
<dbReference type="AlphaFoldDB" id="A0A836BZH6"/>
<keyword evidence="3" id="KW-1185">Reference proteome</keyword>
<dbReference type="Gene3D" id="3.80.10.10">
    <property type="entry name" value="Ribonuclease Inhibitor"/>
    <property type="match status" value="1"/>
</dbReference>
<reference evidence="2" key="1">
    <citation type="journal article" date="2020" name="bioRxiv">
        <title>Comparative genomics of Chlamydomonas.</title>
        <authorList>
            <person name="Craig R.J."/>
            <person name="Hasan A.R."/>
            <person name="Ness R.W."/>
            <person name="Keightley P.D."/>
        </authorList>
    </citation>
    <scope>NUCLEOTIDE SEQUENCE</scope>
    <source>
        <strain evidence="2">CCAP 11/70</strain>
    </source>
</reference>
<evidence type="ECO:0000313" key="2">
    <source>
        <dbReference type="EMBL" id="KAG2494801.1"/>
    </source>
</evidence>
<organism evidence="2 3">
    <name type="scientific">Edaphochlamys debaryana</name>
    <dbReference type="NCBI Taxonomy" id="47281"/>
    <lineage>
        <taxon>Eukaryota</taxon>
        <taxon>Viridiplantae</taxon>
        <taxon>Chlorophyta</taxon>
        <taxon>core chlorophytes</taxon>
        <taxon>Chlorophyceae</taxon>
        <taxon>CS clade</taxon>
        <taxon>Chlamydomonadales</taxon>
        <taxon>Chlamydomonadales incertae sedis</taxon>
        <taxon>Edaphochlamys</taxon>
    </lineage>
</organism>
<dbReference type="Proteomes" id="UP000612055">
    <property type="component" value="Unassembled WGS sequence"/>
</dbReference>
<evidence type="ECO:0000313" key="3">
    <source>
        <dbReference type="Proteomes" id="UP000612055"/>
    </source>
</evidence>
<evidence type="ECO:0000256" key="1">
    <source>
        <dbReference type="ARBA" id="ARBA00004430"/>
    </source>
</evidence>
<dbReference type="GO" id="GO:0005930">
    <property type="term" value="C:axoneme"/>
    <property type="evidence" value="ECO:0007669"/>
    <property type="project" value="UniProtKB-SubCell"/>
</dbReference>
<comment type="caution">
    <text evidence="2">The sequence shown here is derived from an EMBL/GenBank/DDBJ whole genome shotgun (WGS) entry which is preliminary data.</text>
</comment>
<dbReference type="SUPFAM" id="SSF52047">
    <property type="entry name" value="RNI-like"/>
    <property type="match status" value="1"/>
</dbReference>
<gene>
    <name evidence="2" type="ORF">HYH03_007044</name>
</gene>
<dbReference type="InterPro" id="IPR032675">
    <property type="entry name" value="LRR_dom_sf"/>
</dbReference>